<evidence type="ECO:0000313" key="9">
    <source>
        <dbReference type="EMBL" id="KPI41690.1"/>
    </source>
</evidence>
<keyword evidence="3 6" id="KW-0812">Transmembrane</keyword>
<dbReference type="GeneID" id="28741494"/>
<keyword evidence="10" id="KW-1185">Reference proteome</keyword>
<evidence type="ECO:0000256" key="1">
    <source>
        <dbReference type="ARBA" id="ARBA00004141"/>
    </source>
</evidence>
<dbReference type="AlphaFoldDB" id="A0A0N1HCQ3"/>
<dbReference type="Proteomes" id="UP000038010">
    <property type="component" value="Unassembled WGS sequence"/>
</dbReference>
<comment type="similarity">
    <text evidence="2 6">Belongs to the MIP/aquaporin (TC 1.A.8) family.</text>
</comment>
<feature type="transmembrane region" description="Helical" evidence="8">
    <location>
        <begin position="141"/>
        <end position="163"/>
    </location>
</feature>
<evidence type="ECO:0000256" key="4">
    <source>
        <dbReference type="ARBA" id="ARBA00022989"/>
    </source>
</evidence>
<dbReference type="VEuPathDB" id="FungiDB:AB675_9106"/>
<dbReference type="PRINTS" id="PR00783">
    <property type="entry name" value="MINTRINSICP"/>
</dbReference>
<evidence type="ECO:0000256" key="3">
    <source>
        <dbReference type="ARBA" id="ARBA00022692"/>
    </source>
</evidence>
<keyword evidence="5 8" id="KW-0472">Membrane</keyword>
<evidence type="ECO:0000256" key="7">
    <source>
        <dbReference type="SAM" id="MobiDB-lite"/>
    </source>
</evidence>
<keyword evidence="6" id="KW-0813">Transport</keyword>
<feature type="region of interest" description="Disordered" evidence="7">
    <location>
        <begin position="1"/>
        <end position="23"/>
    </location>
</feature>
<dbReference type="GO" id="GO:0005886">
    <property type="term" value="C:plasma membrane"/>
    <property type="evidence" value="ECO:0007669"/>
    <property type="project" value="TreeGrafter"/>
</dbReference>
<comment type="caution">
    <text evidence="9">The sequence shown here is derived from an EMBL/GenBank/DDBJ whole genome shotgun (WGS) entry which is preliminary data.</text>
</comment>
<evidence type="ECO:0000256" key="6">
    <source>
        <dbReference type="RuleBase" id="RU000477"/>
    </source>
</evidence>
<dbReference type="Gene3D" id="1.20.1080.10">
    <property type="entry name" value="Glycerol uptake facilitator protein"/>
    <property type="match status" value="1"/>
</dbReference>
<comment type="subcellular location">
    <subcellularLocation>
        <location evidence="1">Membrane</location>
        <topology evidence="1">Multi-pass membrane protein</topology>
    </subcellularLocation>
</comment>
<evidence type="ECO:0000256" key="5">
    <source>
        <dbReference type="ARBA" id="ARBA00023136"/>
    </source>
</evidence>
<feature type="transmembrane region" description="Helical" evidence="8">
    <location>
        <begin position="231"/>
        <end position="254"/>
    </location>
</feature>
<sequence length="359" mass="37945">MAERRSMHAAATGRAGAAELPRRGSSRVLGRTVGFVNWLRDEGNTTTPFAGRLGGSGAFVLDPSDPDNSSLLDRVPDASPNMTFQQAFDMRGFAEPILWKAGVIEFWGTLLSTFASVWFAMSPNLPPPPPDPVGGIIDTATFKAALAGSVQAAFLIALLVYGFGSVSGAHFNPLITFGAFFARLTTFPRMVIYVGMQTAGAALAGLLIRAGRDSRNFKVGGCFMFEGPATVGGALTVEIMACLLALFLAFGVGFDPRQRNVYGPALAPALVGGVVGVCALTFSFALEGYGGASLNPARCFGAYVGSRFPGWHWVHWVGPITASAFHGLIYFLVPPETFAEGRAVQEPYMPHGNEKPGVV</sequence>
<reference evidence="9 10" key="1">
    <citation type="submission" date="2015-06" db="EMBL/GenBank/DDBJ databases">
        <title>Draft genome of the ant-associated black yeast Phialophora attae CBS 131958.</title>
        <authorList>
            <person name="Moreno L.F."/>
            <person name="Stielow B.J."/>
            <person name="de Hoog S."/>
            <person name="Vicente V.A."/>
            <person name="Weiss V.A."/>
            <person name="de Vries M."/>
            <person name="Cruz L.M."/>
            <person name="Souza E.M."/>
        </authorList>
    </citation>
    <scope>NUCLEOTIDE SEQUENCE [LARGE SCALE GENOMIC DNA]</scope>
    <source>
        <strain evidence="9 10">CBS 131958</strain>
    </source>
</reference>
<keyword evidence="4 8" id="KW-1133">Transmembrane helix</keyword>
<dbReference type="InterPro" id="IPR023271">
    <property type="entry name" value="Aquaporin-like"/>
</dbReference>
<name>A0A0N1HCQ3_9EURO</name>
<dbReference type="RefSeq" id="XP_018001653.1">
    <property type="nucleotide sequence ID" value="XM_018149614.1"/>
</dbReference>
<dbReference type="InterPro" id="IPR000425">
    <property type="entry name" value="MIP"/>
</dbReference>
<accession>A0A0N1HCQ3</accession>
<evidence type="ECO:0000313" key="10">
    <source>
        <dbReference type="Proteomes" id="UP000038010"/>
    </source>
</evidence>
<feature type="transmembrane region" description="Helical" evidence="8">
    <location>
        <begin position="97"/>
        <end position="121"/>
    </location>
</feature>
<dbReference type="STRING" id="1664694.A0A0N1HCQ3"/>
<gene>
    <name evidence="9" type="ORF">AB675_9106</name>
</gene>
<proteinExistence type="inferred from homology"/>
<evidence type="ECO:0000256" key="2">
    <source>
        <dbReference type="ARBA" id="ARBA00006175"/>
    </source>
</evidence>
<feature type="transmembrane region" description="Helical" evidence="8">
    <location>
        <begin position="313"/>
        <end position="333"/>
    </location>
</feature>
<feature type="compositionally biased region" description="Low complexity" evidence="7">
    <location>
        <begin position="9"/>
        <end position="18"/>
    </location>
</feature>
<dbReference type="SUPFAM" id="SSF81338">
    <property type="entry name" value="Aquaporin-like"/>
    <property type="match status" value="1"/>
</dbReference>
<dbReference type="PANTHER" id="PTHR19139:SF199">
    <property type="entry name" value="MIP17260P"/>
    <property type="match status" value="1"/>
</dbReference>
<dbReference type="EMBL" id="LFJN01000009">
    <property type="protein sequence ID" value="KPI41690.1"/>
    <property type="molecule type" value="Genomic_DNA"/>
</dbReference>
<feature type="transmembrane region" description="Helical" evidence="8">
    <location>
        <begin position="266"/>
        <end position="286"/>
    </location>
</feature>
<dbReference type="Pfam" id="PF00230">
    <property type="entry name" value="MIP"/>
    <property type="match status" value="1"/>
</dbReference>
<organism evidence="9 10">
    <name type="scientific">Cyphellophora attinorum</name>
    <dbReference type="NCBI Taxonomy" id="1664694"/>
    <lineage>
        <taxon>Eukaryota</taxon>
        <taxon>Fungi</taxon>
        <taxon>Dikarya</taxon>
        <taxon>Ascomycota</taxon>
        <taxon>Pezizomycotina</taxon>
        <taxon>Eurotiomycetes</taxon>
        <taxon>Chaetothyriomycetidae</taxon>
        <taxon>Chaetothyriales</taxon>
        <taxon>Cyphellophoraceae</taxon>
        <taxon>Cyphellophora</taxon>
    </lineage>
</organism>
<feature type="transmembrane region" description="Helical" evidence="8">
    <location>
        <begin position="190"/>
        <end position="211"/>
    </location>
</feature>
<dbReference type="PANTHER" id="PTHR19139">
    <property type="entry name" value="AQUAPORIN TRANSPORTER"/>
    <property type="match status" value="1"/>
</dbReference>
<evidence type="ECO:0000256" key="8">
    <source>
        <dbReference type="SAM" id="Phobius"/>
    </source>
</evidence>
<dbReference type="InterPro" id="IPR034294">
    <property type="entry name" value="Aquaporin_transptr"/>
</dbReference>
<protein>
    <submittedName>
        <fullName evidence="9">Aquaporin-1</fullName>
    </submittedName>
</protein>
<dbReference type="GO" id="GO:0015250">
    <property type="term" value="F:water channel activity"/>
    <property type="evidence" value="ECO:0007669"/>
    <property type="project" value="TreeGrafter"/>
</dbReference>
<dbReference type="OrthoDB" id="3222at2759"/>